<accession>A0A495A5J6</accession>
<feature type="region of interest" description="Disordered" evidence="1">
    <location>
        <begin position="1"/>
        <end position="20"/>
    </location>
</feature>
<keyword evidence="4" id="KW-1185">Reference proteome</keyword>
<reference evidence="3 4" key="1">
    <citation type="submission" date="2018-10" db="EMBL/GenBank/DDBJ databases">
        <title>Kocuria tytouropygialis sp. nov., isolated from the uropygial gland of an American barn owl (Tyto furcata).</title>
        <authorList>
            <person name="Braun M.S."/>
            <person name="Wang E."/>
            <person name="Zimmermann S."/>
            <person name="Wagner H."/>
            <person name="Wink M."/>
        </authorList>
    </citation>
    <scope>NUCLEOTIDE SEQUENCE [LARGE SCALE GENOMIC DNA]</scope>
    <source>
        <strain evidence="3 4">442</strain>
    </source>
</reference>
<comment type="caution">
    <text evidence="3">The sequence shown here is derived from an EMBL/GenBank/DDBJ whole genome shotgun (WGS) entry which is preliminary data.</text>
</comment>
<dbReference type="Proteomes" id="UP000249516">
    <property type="component" value="Unassembled WGS sequence"/>
</dbReference>
<feature type="region of interest" description="Disordered" evidence="1">
    <location>
        <begin position="176"/>
        <end position="340"/>
    </location>
</feature>
<dbReference type="AlphaFoldDB" id="A0A495A5J6"/>
<gene>
    <name evidence="3" type="ORF">C1C97_007260</name>
</gene>
<feature type="compositionally biased region" description="Basic and acidic residues" evidence="1">
    <location>
        <begin position="249"/>
        <end position="266"/>
    </location>
</feature>
<keyword evidence="2" id="KW-0472">Membrane</keyword>
<organism evidence="3 4">
    <name type="scientific">Kocuria tytonis</name>
    <dbReference type="NCBI Taxonomy" id="2054280"/>
    <lineage>
        <taxon>Bacteria</taxon>
        <taxon>Bacillati</taxon>
        <taxon>Actinomycetota</taxon>
        <taxon>Actinomycetes</taxon>
        <taxon>Micrococcales</taxon>
        <taxon>Micrococcaceae</taxon>
        <taxon>Kocuria</taxon>
    </lineage>
</organism>
<evidence type="ECO:0000313" key="4">
    <source>
        <dbReference type="Proteomes" id="UP000249516"/>
    </source>
</evidence>
<protein>
    <submittedName>
        <fullName evidence="3">Uncharacterized protein</fullName>
    </submittedName>
</protein>
<evidence type="ECO:0000256" key="2">
    <source>
        <dbReference type="SAM" id="Phobius"/>
    </source>
</evidence>
<feature type="transmembrane region" description="Helical" evidence="2">
    <location>
        <begin position="344"/>
        <end position="362"/>
    </location>
</feature>
<dbReference type="OrthoDB" id="4883468at2"/>
<dbReference type="RefSeq" id="WP_121030913.1">
    <property type="nucleotide sequence ID" value="NZ_PNJG02000002.1"/>
</dbReference>
<feature type="compositionally biased region" description="Basic and acidic residues" evidence="1">
    <location>
        <begin position="323"/>
        <end position="340"/>
    </location>
</feature>
<evidence type="ECO:0000313" key="3">
    <source>
        <dbReference type="EMBL" id="RKQ35061.1"/>
    </source>
</evidence>
<sequence>MSDSLDPDLARALQQPARSVRADPALVDAVRAAGAPAQSRLLALTSDADTPEDRYAAAAVLAAAFHDRGPLDQAARGYGSTPPLELLALADVPALRPVLRGALSSPIRTGLLEWATTADPSRPPLELAIAARDLGVSDAAVLRSVADRADRVAQQGAARDQQSPLTRFAQVLRQAADAGTGDAASSSAGASRPSPQEPVGTDGFAVTTTGIPASEMLSEDEQRETRPPGQTFPGDGVPVRDSIAGPRPEAPEGERRGRDKIFDADRFWPMGPRRTDGPAAPRGDHDDAARPGGAPRAPEQDGPPAAPREPSTTELYYGVGSDRYSDRDPNSEETRSEERSVAKTWGVVFAVIVLIIVVLVLLL</sequence>
<evidence type="ECO:0000256" key="1">
    <source>
        <dbReference type="SAM" id="MobiDB-lite"/>
    </source>
</evidence>
<name>A0A495A5J6_9MICC</name>
<proteinExistence type="predicted"/>
<dbReference type="EMBL" id="PNJG02000002">
    <property type="protein sequence ID" value="RKQ35061.1"/>
    <property type="molecule type" value="Genomic_DNA"/>
</dbReference>
<keyword evidence="2" id="KW-0812">Transmembrane</keyword>
<keyword evidence="2" id="KW-1133">Transmembrane helix</keyword>
<feature type="compositionally biased region" description="Low complexity" evidence="1">
    <location>
        <begin position="176"/>
        <end position="191"/>
    </location>
</feature>